<dbReference type="RefSeq" id="XP_014472261.1">
    <property type="nucleotide sequence ID" value="XM_014616775.1"/>
</dbReference>
<evidence type="ECO:0000256" key="2">
    <source>
        <dbReference type="SAM" id="MobiDB-lite"/>
    </source>
</evidence>
<dbReference type="Proteomes" id="UP000515204">
    <property type="component" value="Unplaced"/>
</dbReference>
<dbReference type="KEGG" id="dqu:106743186"/>
<dbReference type="OrthoDB" id="10255576at2759"/>
<evidence type="ECO:0000313" key="4">
    <source>
        <dbReference type="RefSeq" id="XP_014472261.1"/>
    </source>
</evidence>
<gene>
    <name evidence="4" type="primary">LOC106743186</name>
</gene>
<name>A0A6P3X1L4_DINQU</name>
<dbReference type="GO" id="GO:0045271">
    <property type="term" value="C:respiratory chain complex I"/>
    <property type="evidence" value="ECO:0007669"/>
    <property type="project" value="InterPro"/>
</dbReference>
<dbReference type="InterPro" id="IPR052618">
    <property type="entry name" value="ComplexI_NDUFA12"/>
</dbReference>
<dbReference type="GO" id="GO:0032981">
    <property type="term" value="P:mitochondrial respiratory chain complex I assembly"/>
    <property type="evidence" value="ECO:0007669"/>
    <property type="project" value="TreeGrafter"/>
</dbReference>
<protein>
    <submittedName>
        <fullName evidence="4">Mimitin, mitochondrial</fullName>
    </submittedName>
</protein>
<evidence type="ECO:0000313" key="3">
    <source>
        <dbReference type="Proteomes" id="UP000515204"/>
    </source>
</evidence>
<dbReference type="PANTHER" id="PTHR32470:SF2">
    <property type="entry name" value="NADH DEHYDROGENASE [UBIQUINONE] 1 ALPHA SUBCOMPLEX ASSEMBLY FACTOR 2"/>
    <property type="match status" value="1"/>
</dbReference>
<dbReference type="GeneID" id="106743186"/>
<evidence type="ECO:0000256" key="1">
    <source>
        <dbReference type="ARBA" id="ARBA00007355"/>
    </source>
</evidence>
<accession>A0A6P3X1L4</accession>
<dbReference type="Pfam" id="PF05071">
    <property type="entry name" value="NDUFA12"/>
    <property type="match status" value="1"/>
</dbReference>
<organism evidence="3 4">
    <name type="scientific">Dinoponera quadriceps</name>
    <name type="common">South American ant</name>
    <dbReference type="NCBI Taxonomy" id="609295"/>
    <lineage>
        <taxon>Eukaryota</taxon>
        <taxon>Metazoa</taxon>
        <taxon>Ecdysozoa</taxon>
        <taxon>Arthropoda</taxon>
        <taxon>Hexapoda</taxon>
        <taxon>Insecta</taxon>
        <taxon>Pterygota</taxon>
        <taxon>Neoptera</taxon>
        <taxon>Endopterygota</taxon>
        <taxon>Hymenoptera</taxon>
        <taxon>Apocrita</taxon>
        <taxon>Aculeata</taxon>
        <taxon>Formicoidea</taxon>
        <taxon>Formicidae</taxon>
        <taxon>Ponerinae</taxon>
        <taxon>Ponerini</taxon>
        <taxon>Dinoponera</taxon>
    </lineage>
</organism>
<comment type="similarity">
    <text evidence="1">Belongs to the complex I NDUFA12 subunit family.</text>
</comment>
<proteinExistence type="inferred from homology"/>
<dbReference type="InterPro" id="IPR007763">
    <property type="entry name" value="NDUFA12"/>
</dbReference>
<feature type="region of interest" description="Disordered" evidence="2">
    <location>
        <begin position="107"/>
        <end position="146"/>
    </location>
</feature>
<dbReference type="PANTHER" id="PTHR32470">
    <property type="entry name" value="ADH DEHYDROGENASE [UBIQUINONE] 1 ALPHA SUBCOMPLEX ASSEMBLY FACTOR 2"/>
    <property type="match status" value="1"/>
</dbReference>
<dbReference type="GO" id="GO:0005739">
    <property type="term" value="C:mitochondrion"/>
    <property type="evidence" value="ECO:0007669"/>
    <property type="project" value="TreeGrafter"/>
</dbReference>
<dbReference type="AlphaFoldDB" id="A0A6P3X1L4"/>
<sequence length="146" mass="17358">MAKERGVFKILWNSIVSSLKPRFSRRKLIGEDYYGTKYYEQEIRSSSRTKPPRFFEPVNKDDFMQELPAEWEAWLRYRRKEPPTKEEVEANYQLAMTKKKNAAELMEKYSQSKELSAPPQPVTPGNFPSYEDYKNSNNIYKPKQSE</sequence>
<reference evidence="4" key="1">
    <citation type="submission" date="2025-08" db="UniProtKB">
        <authorList>
            <consortium name="RefSeq"/>
        </authorList>
    </citation>
    <scope>IDENTIFICATION</scope>
</reference>
<keyword evidence="3" id="KW-1185">Reference proteome</keyword>